<dbReference type="GO" id="GO:0009306">
    <property type="term" value="P:protein secretion"/>
    <property type="evidence" value="ECO:0007669"/>
    <property type="project" value="InterPro"/>
</dbReference>
<dbReference type="EMBL" id="CWKH01000002">
    <property type="protein sequence ID" value="CRZ17183.1"/>
    <property type="molecule type" value="Genomic_DNA"/>
</dbReference>
<dbReference type="RefSeq" id="WP_090516739.1">
    <property type="nucleotide sequence ID" value="NZ_CWKH01000002.1"/>
</dbReference>
<evidence type="ECO:0000313" key="3">
    <source>
        <dbReference type="Proteomes" id="UP000199147"/>
    </source>
</evidence>
<dbReference type="AlphaFoldDB" id="A0A0H5RTB3"/>
<organism evidence="2 3">
    <name type="scientific">Mycolicibacterium neworleansense</name>
    <dbReference type="NCBI Taxonomy" id="146018"/>
    <lineage>
        <taxon>Bacteria</taxon>
        <taxon>Bacillati</taxon>
        <taxon>Actinomycetota</taxon>
        <taxon>Actinomycetes</taxon>
        <taxon>Mycobacteriales</taxon>
        <taxon>Mycobacteriaceae</taxon>
        <taxon>Mycolicibacterium</taxon>
    </lineage>
</organism>
<evidence type="ECO:0008006" key="4">
    <source>
        <dbReference type="Google" id="ProtNLM"/>
    </source>
</evidence>
<dbReference type="OrthoDB" id="4749834at2"/>
<protein>
    <recommendedName>
        <fullName evidence="4">ESX-1 secretion-associated protein</fullName>
    </recommendedName>
</protein>
<evidence type="ECO:0000256" key="1">
    <source>
        <dbReference type="SAM" id="MobiDB-lite"/>
    </source>
</evidence>
<name>A0A0H5RTB3_9MYCO</name>
<feature type="region of interest" description="Disordered" evidence="1">
    <location>
        <begin position="81"/>
        <end position="103"/>
    </location>
</feature>
<dbReference type="Pfam" id="PF10824">
    <property type="entry name" value="T7SS_ESX_EspC"/>
    <property type="match status" value="1"/>
</dbReference>
<sequence>MAGDLRVATAHLHELSAKHSLAATGLAVATGVVDGVDASVRVTHGPISSSTAAAVEAALNARRAAGTGMARVSRDLGDKLSRAAGGYDRTDSTMTGALRGTVR</sequence>
<proteinExistence type="predicted"/>
<gene>
    <name evidence="2" type="ORF">BN2156_04064</name>
</gene>
<evidence type="ECO:0000313" key="2">
    <source>
        <dbReference type="EMBL" id="CRZ17183.1"/>
    </source>
</evidence>
<reference evidence="3" key="1">
    <citation type="submission" date="2015-07" db="EMBL/GenBank/DDBJ databases">
        <authorList>
            <person name="Urmite Genomes"/>
        </authorList>
    </citation>
    <scope>NUCLEOTIDE SEQUENCE [LARGE SCALE GENOMIC DNA]</scope>
    <source>
        <strain evidence="3">type strain: ATCC 49404</strain>
    </source>
</reference>
<keyword evidence="3" id="KW-1185">Reference proteome</keyword>
<dbReference type="STRING" id="146018.BN2156_04064"/>
<dbReference type="InterPro" id="IPR022536">
    <property type="entry name" value="EspC"/>
</dbReference>
<accession>A0A0H5RTB3</accession>
<dbReference type="Proteomes" id="UP000199147">
    <property type="component" value="Unassembled WGS sequence"/>
</dbReference>